<dbReference type="RefSeq" id="WP_204653048.1">
    <property type="nucleotide sequence ID" value="NZ_JAFBFD010000004.1"/>
</dbReference>
<gene>
    <name evidence="2" type="ORF">ACFO5I_11110</name>
</gene>
<proteinExistence type="predicted"/>
<dbReference type="InterPro" id="IPR009078">
    <property type="entry name" value="Ferritin-like_SF"/>
</dbReference>
<dbReference type="InterPro" id="IPR012348">
    <property type="entry name" value="RNR-like"/>
</dbReference>
<sequence length="311" mass="36159">MNFLYYKAVNWNETFDNLDTYTWEKLTNHFWLDTRLPMREDFDAWKNLPQKTQQILIQFLASASLNAALHAEIGAPSLRPAIQTQQEEAVLNILTFLESVHTKAYTSIFRGLVSDEKTQIGYDFADHHPLLQQQIGLLENVFEQGEALQKKAAFFLANTVLTFGKLAPLLQQTALNQTKQMLRQILQGTGIFSAYLGYKFQKTYWLLDEMEKSKFKTWFEDFSQELIQLEQAFLAELLTDDDFKTSLDALQFGLVYTYQTLGFHKPNEETPSPVIKQMFQPYLMTTKQMTQQAQVIFSQQDEAMQVSDYQF</sequence>
<dbReference type="InterPro" id="IPR000358">
    <property type="entry name" value="RNR_small_fam"/>
</dbReference>
<dbReference type="Proteomes" id="UP001595969">
    <property type="component" value="Unassembled WGS sequence"/>
</dbReference>
<comment type="cofactor">
    <cofactor evidence="1">
        <name>Fe cation</name>
        <dbReference type="ChEBI" id="CHEBI:24875"/>
    </cofactor>
</comment>
<keyword evidence="3" id="KW-1185">Reference proteome</keyword>
<name>A0ABV9MWA7_9ENTE</name>
<reference evidence="3" key="1">
    <citation type="journal article" date="2019" name="Int. J. Syst. Evol. Microbiol.">
        <title>The Global Catalogue of Microorganisms (GCM) 10K type strain sequencing project: providing services to taxonomists for standard genome sequencing and annotation.</title>
        <authorList>
            <consortium name="The Broad Institute Genomics Platform"/>
            <consortium name="The Broad Institute Genome Sequencing Center for Infectious Disease"/>
            <person name="Wu L."/>
            <person name="Ma J."/>
        </authorList>
    </citation>
    <scope>NUCLEOTIDE SEQUENCE [LARGE SCALE GENOMIC DNA]</scope>
    <source>
        <strain evidence="3">CGMCC 1.19032</strain>
    </source>
</reference>
<dbReference type="Gene3D" id="1.10.620.20">
    <property type="entry name" value="Ribonucleotide Reductase, subunit A"/>
    <property type="match status" value="1"/>
</dbReference>
<organism evidence="2 3">
    <name type="scientific">Enterococcus lemanii</name>
    <dbReference type="NCBI Taxonomy" id="1159752"/>
    <lineage>
        <taxon>Bacteria</taxon>
        <taxon>Bacillati</taxon>
        <taxon>Bacillota</taxon>
        <taxon>Bacilli</taxon>
        <taxon>Lactobacillales</taxon>
        <taxon>Enterococcaceae</taxon>
        <taxon>Enterococcus</taxon>
    </lineage>
</organism>
<evidence type="ECO:0000313" key="3">
    <source>
        <dbReference type="Proteomes" id="UP001595969"/>
    </source>
</evidence>
<comment type="caution">
    <text evidence="2">The sequence shown here is derived from an EMBL/GenBank/DDBJ whole genome shotgun (WGS) entry which is preliminary data.</text>
</comment>
<evidence type="ECO:0000313" key="2">
    <source>
        <dbReference type="EMBL" id="MFC4720271.1"/>
    </source>
</evidence>
<evidence type="ECO:0000256" key="1">
    <source>
        <dbReference type="ARBA" id="ARBA00001962"/>
    </source>
</evidence>
<accession>A0ABV9MWA7</accession>
<dbReference type="Pfam" id="PF00268">
    <property type="entry name" value="Ribonuc_red_sm"/>
    <property type="match status" value="1"/>
</dbReference>
<dbReference type="EMBL" id="JBHSGS010000061">
    <property type="protein sequence ID" value="MFC4720271.1"/>
    <property type="molecule type" value="Genomic_DNA"/>
</dbReference>
<dbReference type="SUPFAM" id="SSF47240">
    <property type="entry name" value="Ferritin-like"/>
    <property type="match status" value="1"/>
</dbReference>
<protein>
    <submittedName>
        <fullName evidence="2">Ribonucleotide-diphosphate reductase subunit beta</fullName>
    </submittedName>
</protein>